<evidence type="ECO:0000313" key="3">
    <source>
        <dbReference type="Proteomes" id="UP000474630"/>
    </source>
</evidence>
<protein>
    <submittedName>
        <fullName evidence="2">DUF4876 domain-containing protein</fullName>
    </submittedName>
</protein>
<dbReference type="RefSeq" id="WP_163345874.1">
    <property type="nucleotide sequence ID" value="NZ_CP048409.1"/>
</dbReference>
<dbReference type="EMBL" id="CP048409">
    <property type="protein sequence ID" value="QIA07953.1"/>
    <property type="molecule type" value="Genomic_DNA"/>
</dbReference>
<accession>A0A6C0REK3</accession>
<name>A0A6C0REK3_9BACT</name>
<feature type="signal peptide" evidence="1">
    <location>
        <begin position="1"/>
        <end position="21"/>
    </location>
</feature>
<gene>
    <name evidence="2" type="ORF">G0Q07_09520</name>
</gene>
<dbReference type="AlphaFoldDB" id="A0A6C0REK3"/>
<proteinExistence type="predicted"/>
<dbReference type="Proteomes" id="UP000474630">
    <property type="component" value="Chromosome"/>
</dbReference>
<keyword evidence="3" id="KW-1185">Reference proteome</keyword>
<feature type="chain" id="PRO_5025489690" evidence="1">
    <location>
        <begin position="22"/>
        <end position="406"/>
    </location>
</feature>
<sequence length="406" mass="45090">MRKFVLITISLLMCLLLTNCKDDVTPSYITTVKVGYPEGFTVADFPENVTVTATNTNNTRTTSVTATSDGNAIFELVEGNYNFTASFSVIGTDGEEYIFNGIISNYSLMAESDIAMNLILVDNTGGFIFKEIYYSGSRTPEDKFYYSDQFHEIYNNSGDTLYADGLCIAVHAQTSTSTLTSWVDDNDELLDRIPLTFHTWIVPGDGTEYPVFPGESFVIALDGIDHRTDENGNPNSPVNLGDANWETYVESSGKDLDASAVPNLTMIYTTNTAMHDWSTSVFGPAEVLFRLPNNDWESYVSDTGNFMTKPGSSSSTEYLMIDREFVIDAVECARVDRDDIYKRLPVELDAGYTYIEAGTYSSLSVRRKAKMIIGSRVIYKDTNNSSEDFLHDLVPTPGIHPTSLEE</sequence>
<evidence type="ECO:0000313" key="2">
    <source>
        <dbReference type="EMBL" id="QIA07953.1"/>
    </source>
</evidence>
<dbReference type="Pfam" id="PF16215">
    <property type="entry name" value="DUF4876"/>
    <property type="match status" value="1"/>
</dbReference>
<organism evidence="2 3">
    <name type="scientific">Draconibacterium halophilum</name>
    <dbReference type="NCBI Taxonomy" id="2706887"/>
    <lineage>
        <taxon>Bacteria</taxon>
        <taxon>Pseudomonadati</taxon>
        <taxon>Bacteroidota</taxon>
        <taxon>Bacteroidia</taxon>
        <taxon>Marinilabiliales</taxon>
        <taxon>Prolixibacteraceae</taxon>
        <taxon>Draconibacterium</taxon>
    </lineage>
</organism>
<reference evidence="2 3" key="1">
    <citation type="submission" date="2020-02" db="EMBL/GenBank/DDBJ databases">
        <title>Genome sequencing for Draconibacterium sp. strain M1.</title>
        <authorList>
            <person name="Park S.-J."/>
        </authorList>
    </citation>
    <scope>NUCLEOTIDE SEQUENCE [LARGE SCALE GENOMIC DNA]</scope>
    <source>
        <strain evidence="2 3">M1</strain>
    </source>
</reference>
<keyword evidence="1" id="KW-0732">Signal</keyword>
<dbReference type="InterPro" id="IPR032627">
    <property type="entry name" value="DUF4876"/>
</dbReference>
<evidence type="ECO:0000256" key="1">
    <source>
        <dbReference type="SAM" id="SignalP"/>
    </source>
</evidence>
<dbReference type="KEGG" id="drc:G0Q07_09520"/>